<feature type="domain" description="Luciferase-like" evidence="2">
    <location>
        <begin position="30"/>
        <end position="284"/>
    </location>
</feature>
<dbReference type="EMBL" id="VIFX01000011">
    <property type="protein sequence ID" value="TQR86615.1"/>
    <property type="molecule type" value="Genomic_DNA"/>
</dbReference>
<dbReference type="Gene3D" id="3.20.20.30">
    <property type="entry name" value="Luciferase-like domain"/>
    <property type="match status" value="1"/>
</dbReference>
<dbReference type="PANTHER" id="PTHR43244">
    <property type="match status" value="1"/>
</dbReference>
<name>A0A544W310_9MYCO</name>
<dbReference type="InterPro" id="IPR050564">
    <property type="entry name" value="F420-G6PD/mer"/>
</dbReference>
<sequence>MRTMHISTMPMPDPSHPLPQVLDGLGDIAARGFHSLWLPQLPAGPGMSGWDPLIALALVGQLAPEVKLGTAVSVIYGQHPFTLARQAATTSAAVGERLTLGLGVSHPAVVEALGHRYDRPAAFLDEYLTALLPALAGEPVDVHGEFLTAVGQLEVSQAPVPSVVLAALGPRMLRIAGSRTDGTVTSWVGPRTLDEHIVPSLTKAAADAGRPAPRVIAGLLVALTTDADAVRAAIDDDFAAAGSMPAYRAMFAREGVNGPGDVSIVGDEASVKAQLHRLADIGVTEFVGTPVGDAETQSRTIDLLAAL</sequence>
<dbReference type="CDD" id="cd01097">
    <property type="entry name" value="Tetrahydromethanopterin_reductase"/>
    <property type="match status" value="1"/>
</dbReference>
<evidence type="ECO:0000313" key="4">
    <source>
        <dbReference type="Proteomes" id="UP000315759"/>
    </source>
</evidence>
<reference evidence="3 4" key="1">
    <citation type="submission" date="2018-10" db="EMBL/GenBank/DDBJ databases">
        <title>Draft genome of Mycobacterium hodleri strain B.</title>
        <authorList>
            <person name="Amande T.J."/>
            <person name="Mcgenity T.J."/>
        </authorList>
    </citation>
    <scope>NUCLEOTIDE SEQUENCE [LARGE SCALE GENOMIC DNA]</scope>
    <source>
        <strain evidence="3 4">B</strain>
    </source>
</reference>
<dbReference type="InterPro" id="IPR019910">
    <property type="entry name" value="Lucif-like_OxRdtase_MSMEG_4879"/>
</dbReference>
<evidence type="ECO:0000256" key="1">
    <source>
        <dbReference type="ARBA" id="ARBA00023002"/>
    </source>
</evidence>
<comment type="caution">
    <text evidence="3">The sequence shown here is derived from an EMBL/GenBank/DDBJ whole genome shotgun (WGS) entry which is preliminary data.</text>
</comment>
<proteinExistence type="predicted"/>
<organism evidence="3 4">
    <name type="scientific">Mycolicibacterium hodleri</name>
    <dbReference type="NCBI Taxonomy" id="49897"/>
    <lineage>
        <taxon>Bacteria</taxon>
        <taxon>Bacillati</taxon>
        <taxon>Actinomycetota</taxon>
        <taxon>Actinomycetes</taxon>
        <taxon>Mycobacteriales</taxon>
        <taxon>Mycobacteriaceae</taxon>
        <taxon>Mycolicibacterium</taxon>
    </lineage>
</organism>
<evidence type="ECO:0000313" key="3">
    <source>
        <dbReference type="EMBL" id="TQR86615.1"/>
    </source>
</evidence>
<accession>A0A544W310</accession>
<keyword evidence="1 3" id="KW-0560">Oxidoreductase</keyword>
<protein>
    <submittedName>
        <fullName evidence="3">TIGR03564 family F420-dependent LLM class oxidoreductase</fullName>
        <ecNumber evidence="3">1.-.-.-</ecNumber>
    </submittedName>
</protein>
<dbReference type="Proteomes" id="UP000315759">
    <property type="component" value="Unassembled WGS sequence"/>
</dbReference>
<gene>
    <name evidence="3" type="ORF">D8S82_10705</name>
</gene>
<keyword evidence="4" id="KW-1185">Reference proteome</keyword>
<dbReference type="Pfam" id="PF00296">
    <property type="entry name" value="Bac_luciferase"/>
    <property type="match status" value="1"/>
</dbReference>
<dbReference type="SUPFAM" id="SSF51679">
    <property type="entry name" value="Bacterial luciferase-like"/>
    <property type="match status" value="1"/>
</dbReference>
<dbReference type="GO" id="GO:0016705">
    <property type="term" value="F:oxidoreductase activity, acting on paired donors, with incorporation or reduction of molecular oxygen"/>
    <property type="evidence" value="ECO:0007669"/>
    <property type="project" value="InterPro"/>
</dbReference>
<dbReference type="AlphaFoldDB" id="A0A544W310"/>
<evidence type="ECO:0000259" key="2">
    <source>
        <dbReference type="Pfam" id="PF00296"/>
    </source>
</evidence>
<dbReference type="NCBIfam" id="TIGR03564">
    <property type="entry name" value="F420_MSMEG_4879"/>
    <property type="match status" value="1"/>
</dbReference>
<dbReference type="InterPro" id="IPR011251">
    <property type="entry name" value="Luciferase-like_dom"/>
</dbReference>
<dbReference type="EC" id="1.-.-.-" evidence="3"/>
<dbReference type="InterPro" id="IPR036661">
    <property type="entry name" value="Luciferase-like_sf"/>
</dbReference>
<dbReference type="PANTHER" id="PTHR43244:SF1">
    <property type="entry name" value="5,10-METHYLENETETRAHYDROMETHANOPTERIN REDUCTASE"/>
    <property type="match status" value="1"/>
</dbReference>